<dbReference type="Proteomes" id="UP001497700">
    <property type="component" value="Unassembled WGS sequence"/>
</dbReference>
<keyword evidence="2" id="KW-1185">Reference proteome</keyword>
<name>A0ACB9ZBB1_9PEZI</name>
<sequence>MVKSLVELCTAVCVRNVRDIHDVGGAPYHILRPILLKVDSATHLRELEEQSPHIQGDNAECWIRLIKRDFPVEYRKEKLHPSNPESWHKVYAKYQKLDVDRKRAANEKLNNAFKKIEQEKASNVTAIVNFDRKKFGKPPIKNVGFPGRSGATGYGSTGSGAMRWGGGSRTKITSAQSIMKKARREAGEIALRNKLSTPTGQLHVRQGQITKAPLGMRMEHEIKALPAVPRIHAPHQRKRPQWELEQKEREARLLKAKNGSTTKEPTFISDNELDDGDNTIASSSKKQGSGGLDVDELENLFDEKKPTTPSKAGKPSAMSQNKSSVSRPPKCAPLNPLAKMKLGHAWRDKPMTLAPVETPVSKSSPATPRSRATPSNRSKQSSPTAPATSPSAAAGSSSGSEQPRPRPRPMIGQKRKEPPSIFMKPKPKNRRMS</sequence>
<evidence type="ECO:0000313" key="2">
    <source>
        <dbReference type="Proteomes" id="UP001497700"/>
    </source>
</evidence>
<organism evidence="1 2">
    <name type="scientific">Hypoxylon rubiginosum</name>
    <dbReference type="NCBI Taxonomy" id="110542"/>
    <lineage>
        <taxon>Eukaryota</taxon>
        <taxon>Fungi</taxon>
        <taxon>Dikarya</taxon>
        <taxon>Ascomycota</taxon>
        <taxon>Pezizomycotina</taxon>
        <taxon>Sordariomycetes</taxon>
        <taxon>Xylariomycetidae</taxon>
        <taxon>Xylariales</taxon>
        <taxon>Hypoxylaceae</taxon>
        <taxon>Hypoxylon</taxon>
    </lineage>
</organism>
<accession>A0ACB9ZBB1</accession>
<reference evidence="1 2" key="1">
    <citation type="journal article" date="2022" name="New Phytol.">
        <title>Ecological generalism drives hyperdiversity of secondary metabolite gene clusters in xylarialean endophytes.</title>
        <authorList>
            <person name="Franco M.E.E."/>
            <person name="Wisecaver J.H."/>
            <person name="Arnold A.E."/>
            <person name="Ju Y.M."/>
            <person name="Slot J.C."/>
            <person name="Ahrendt S."/>
            <person name="Moore L.P."/>
            <person name="Eastman K.E."/>
            <person name="Scott K."/>
            <person name="Konkel Z."/>
            <person name="Mondo S.J."/>
            <person name="Kuo A."/>
            <person name="Hayes R.D."/>
            <person name="Haridas S."/>
            <person name="Andreopoulos B."/>
            <person name="Riley R."/>
            <person name="LaButti K."/>
            <person name="Pangilinan J."/>
            <person name="Lipzen A."/>
            <person name="Amirebrahimi M."/>
            <person name="Yan J."/>
            <person name="Adam C."/>
            <person name="Keymanesh K."/>
            <person name="Ng V."/>
            <person name="Louie K."/>
            <person name="Northen T."/>
            <person name="Drula E."/>
            <person name="Henrissat B."/>
            <person name="Hsieh H.M."/>
            <person name="Youens-Clark K."/>
            <person name="Lutzoni F."/>
            <person name="Miadlikowska J."/>
            <person name="Eastwood D.C."/>
            <person name="Hamelin R.C."/>
            <person name="Grigoriev I.V."/>
            <person name="U'Ren J.M."/>
        </authorList>
    </citation>
    <scope>NUCLEOTIDE SEQUENCE [LARGE SCALE GENOMIC DNA]</scope>
    <source>
        <strain evidence="1 2">CBS 119005</strain>
    </source>
</reference>
<protein>
    <submittedName>
        <fullName evidence="1">RNA polymerase II transcription factor SIII subunit A-domain-containing protein</fullName>
    </submittedName>
</protein>
<dbReference type="EMBL" id="MU393436">
    <property type="protein sequence ID" value="KAI4868729.1"/>
    <property type="molecule type" value="Genomic_DNA"/>
</dbReference>
<gene>
    <name evidence="1" type="ORF">F4820DRAFT_409470</name>
</gene>
<evidence type="ECO:0000313" key="1">
    <source>
        <dbReference type="EMBL" id="KAI4868729.1"/>
    </source>
</evidence>
<proteinExistence type="predicted"/>
<comment type="caution">
    <text evidence="1">The sequence shown here is derived from an EMBL/GenBank/DDBJ whole genome shotgun (WGS) entry which is preliminary data.</text>
</comment>